<comment type="caution">
    <text evidence="10">The sequence shown here is derived from an EMBL/GenBank/DDBJ whole genome shotgun (WGS) entry which is preliminary data.</text>
</comment>
<dbReference type="GO" id="GO:0005886">
    <property type="term" value="C:plasma membrane"/>
    <property type="evidence" value="ECO:0007669"/>
    <property type="project" value="UniProtKB-SubCell"/>
</dbReference>
<evidence type="ECO:0000256" key="1">
    <source>
        <dbReference type="ARBA" id="ARBA00004651"/>
    </source>
</evidence>
<accession>A0A427TZD9</accession>
<keyword evidence="5 7" id="KW-0472">Membrane</keyword>
<keyword evidence="11" id="KW-1185">Reference proteome</keyword>
<evidence type="ECO:0000256" key="6">
    <source>
        <dbReference type="ARBA" id="ARBA00038076"/>
    </source>
</evidence>
<keyword evidence="2" id="KW-1003">Cell membrane</keyword>
<protein>
    <submittedName>
        <fullName evidence="10">ABC transporter permease</fullName>
    </submittedName>
</protein>
<dbReference type="Pfam" id="PF02687">
    <property type="entry name" value="FtsX"/>
    <property type="match status" value="1"/>
</dbReference>
<dbReference type="InterPro" id="IPR025857">
    <property type="entry name" value="MacB_PCD"/>
</dbReference>
<evidence type="ECO:0000313" key="11">
    <source>
        <dbReference type="Proteomes" id="UP000269041"/>
    </source>
</evidence>
<organism evidence="10 11">
    <name type="scientific">Vibrio pectenicida</name>
    <dbReference type="NCBI Taxonomy" id="62763"/>
    <lineage>
        <taxon>Bacteria</taxon>
        <taxon>Pseudomonadati</taxon>
        <taxon>Pseudomonadota</taxon>
        <taxon>Gammaproteobacteria</taxon>
        <taxon>Vibrionales</taxon>
        <taxon>Vibrionaceae</taxon>
        <taxon>Vibrio</taxon>
    </lineage>
</organism>
<dbReference type="InterPro" id="IPR050250">
    <property type="entry name" value="Macrolide_Exporter_MacB"/>
</dbReference>
<dbReference type="PANTHER" id="PTHR30572">
    <property type="entry name" value="MEMBRANE COMPONENT OF TRANSPORTER-RELATED"/>
    <property type="match status" value="1"/>
</dbReference>
<dbReference type="InterPro" id="IPR003838">
    <property type="entry name" value="ABC3_permease_C"/>
</dbReference>
<proteinExistence type="inferred from homology"/>
<dbReference type="GO" id="GO:0022857">
    <property type="term" value="F:transmembrane transporter activity"/>
    <property type="evidence" value="ECO:0007669"/>
    <property type="project" value="TreeGrafter"/>
</dbReference>
<feature type="domain" description="ABC3 transporter permease C-terminal" evidence="8">
    <location>
        <begin position="281"/>
        <end position="396"/>
    </location>
</feature>
<feature type="transmembrane region" description="Helical" evidence="7">
    <location>
        <begin position="20"/>
        <end position="40"/>
    </location>
</feature>
<evidence type="ECO:0000256" key="5">
    <source>
        <dbReference type="ARBA" id="ARBA00023136"/>
    </source>
</evidence>
<evidence type="ECO:0000256" key="3">
    <source>
        <dbReference type="ARBA" id="ARBA00022692"/>
    </source>
</evidence>
<sequence>MNTLLLQTWQTIVAHRTKSILAIFAISWGVISVVTLMALGEGFYRQQSQSFAFMINDTQIAFPSRTSKSWQGMPARREISLSQDNVDQLKQINFVADASAVYAKWDANVSNMLGQEITSNVAGIDSGYFPLMQRSLQLGSRNISPSDIKNHTRVAIIGDQLAQMSALSVGEELKVNGIPFRVIGILDDESSGISFGDSRRVFIPQTTYRELWNDKIWMLLTKPAYDVETTFFRQNIVAFYAQQLHFDPMDQDALSFIDMSDSSDVIISILRGIQIFLAVSGAMTMAVGALGVANILFLSVTERTREIGVRLAVGATPSVILTQFIFEGLILVAIGTFLGLMLSLGLVVVLSMMNLPDWIGEPVVTPQSILMALFVTFCLAFIASYFPARRASRLTPVLALSAKA</sequence>
<evidence type="ECO:0000256" key="7">
    <source>
        <dbReference type="SAM" id="Phobius"/>
    </source>
</evidence>
<dbReference type="Proteomes" id="UP000269041">
    <property type="component" value="Unassembled WGS sequence"/>
</dbReference>
<comment type="similarity">
    <text evidence="6">Belongs to the ABC-4 integral membrane protein family.</text>
</comment>
<evidence type="ECO:0000313" key="10">
    <source>
        <dbReference type="EMBL" id="RSD29716.1"/>
    </source>
</evidence>
<gene>
    <name evidence="10" type="ORF">EJA03_17660</name>
</gene>
<dbReference type="EMBL" id="RSFA01000115">
    <property type="protein sequence ID" value="RSD29716.1"/>
    <property type="molecule type" value="Genomic_DNA"/>
</dbReference>
<dbReference type="AlphaFoldDB" id="A0A427TZD9"/>
<name>A0A427TZD9_9VIBR</name>
<dbReference type="RefSeq" id="WP_125323056.1">
    <property type="nucleotide sequence ID" value="NZ_AP024889.1"/>
</dbReference>
<keyword evidence="4 7" id="KW-1133">Transmembrane helix</keyword>
<dbReference type="OrthoDB" id="9770036at2"/>
<feature type="transmembrane region" description="Helical" evidence="7">
    <location>
        <begin position="369"/>
        <end position="388"/>
    </location>
</feature>
<evidence type="ECO:0000259" key="9">
    <source>
        <dbReference type="Pfam" id="PF12704"/>
    </source>
</evidence>
<reference evidence="10 11" key="1">
    <citation type="submission" date="2018-12" db="EMBL/GenBank/DDBJ databases">
        <title>Genomic taxonomy of the Vibrionaceae family.</title>
        <authorList>
            <person name="Gomez-Gil B."/>
            <person name="Enciso-Ibarra K."/>
        </authorList>
    </citation>
    <scope>NUCLEOTIDE SEQUENCE [LARGE SCALE GENOMIC DNA]</scope>
    <source>
        <strain evidence="10 11">CAIM 594</strain>
    </source>
</reference>
<dbReference type="Pfam" id="PF12704">
    <property type="entry name" value="MacB_PCD"/>
    <property type="match status" value="1"/>
</dbReference>
<dbReference type="PANTHER" id="PTHR30572:SF4">
    <property type="entry name" value="ABC TRANSPORTER PERMEASE YTRF"/>
    <property type="match status" value="1"/>
</dbReference>
<evidence type="ECO:0000259" key="8">
    <source>
        <dbReference type="Pfam" id="PF02687"/>
    </source>
</evidence>
<feature type="transmembrane region" description="Helical" evidence="7">
    <location>
        <begin position="275"/>
        <end position="298"/>
    </location>
</feature>
<comment type="subcellular location">
    <subcellularLocation>
        <location evidence="1">Cell membrane</location>
        <topology evidence="1">Multi-pass membrane protein</topology>
    </subcellularLocation>
</comment>
<evidence type="ECO:0000256" key="4">
    <source>
        <dbReference type="ARBA" id="ARBA00022989"/>
    </source>
</evidence>
<feature type="domain" description="MacB-like periplasmic core" evidence="9">
    <location>
        <begin position="19"/>
        <end position="224"/>
    </location>
</feature>
<feature type="transmembrane region" description="Helical" evidence="7">
    <location>
        <begin position="319"/>
        <end position="349"/>
    </location>
</feature>
<keyword evidence="3 7" id="KW-0812">Transmembrane</keyword>
<evidence type="ECO:0000256" key="2">
    <source>
        <dbReference type="ARBA" id="ARBA00022475"/>
    </source>
</evidence>